<reference evidence="1 2" key="1">
    <citation type="submission" date="2023-08" db="EMBL/GenBank/DDBJ databases">
        <title>Rhodoferax potami sp. nov. and Rhodoferax mekongensis sp. nov., isolated from the Mekong River in Thailand.</title>
        <authorList>
            <person name="Kitikhun S."/>
            <person name="Charoenyingcharoen P."/>
            <person name="Siriarchawattana P."/>
            <person name="Likhitrattanapisal S."/>
            <person name="Nilsakha T."/>
            <person name="Chanpet A."/>
            <person name="Rattanawaree P."/>
            <person name="Ingsriswang S."/>
        </authorList>
    </citation>
    <scope>NUCLEOTIDE SEQUENCE [LARGE SCALE GENOMIC DNA]</scope>
    <source>
        <strain evidence="1 2">TBRC 17660</strain>
    </source>
</reference>
<proteinExistence type="predicted"/>
<dbReference type="RefSeq" id="WP_313874807.1">
    <property type="nucleotide sequence ID" value="NZ_JAVBIK010000001.1"/>
</dbReference>
<dbReference type="SUPFAM" id="SSF109604">
    <property type="entry name" value="HD-domain/PDEase-like"/>
    <property type="match status" value="1"/>
</dbReference>
<keyword evidence="2" id="KW-1185">Reference proteome</keyword>
<accession>A0ABU3KPE1</accession>
<sequence length="409" mass="45564">MHLVPINIETIRIGSPLPFPLMDKDGVLLARKSYVIPSRRDLEEFSQRGGGLFINVADSEALHRAYVEQLYELVRDDKSLGEIADTKLSGDALIERQAAQDDRMDWLDLQAISNALLRDTQPASFRSRLDRLLRQLQRHSRRNPDGTLFALIYLSAAELRMYSATHAMLVSVMCMMAAKEVLNWSNEDQQLVGAAALTMNVSMTVLQDRLTTQVEPPSMAQRAEIDQHAEHTVALMKKMGITDPDWLQAIQLHHTAPPGPLAPRSRGERLARLIRRADMFAARLAPRASRMPISPAAAMQACYFDENQAIDETGAAIIKAVGIYQPGSFVRLATNEVAVVIQRGLNTTTPKVAVLLNRSGVPTIEPTIRDTTVRDHRIVASVAHKDVKVQLNLERLLPLTALPKSDRPW</sequence>
<comment type="caution">
    <text evidence="1">The sequence shown here is derived from an EMBL/GenBank/DDBJ whole genome shotgun (WGS) entry which is preliminary data.</text>
</comment>
<evidence type="ECO:0000313" key="2">
    <source>
        <dbReference type="Proteomes" id="UP001321700"/>
    </source>
</evidence>
<dbReference type="EMBL" id="JAVBIK010000001">
    <property type="protein sequence ID" value="MDT7519107.1"/>
    <property type="molecule type" value="Genomic_DNA"/>
</dbReference>
<dbReference type="Gene3D" id="1.10.3210.10">
    <property type="entry name" value="Hypothetical protein af1432"/>
    <property type="match status" value="1"/>
</dbReference>
<organism evidence="1 2">
    <name type="scientific">Rhodoferax potami</name>
    <dbReference type="NCBI Taxonomy" id="3068338"/>
    <lineage>
        <taxon>Bacteria</taxon>
        <taxon>Pseudomonadati</taxon>
        <taxon>Pseudomonadota</taxon>
        <taxon>Betaproteobacteria</taxon>
        <taxon>Burkholderiales</taxon>
        <taxon>Comamonadaceae</taxon>
        <taxon>Rhodoferax</taxon>
    </lineage>
</organism>
<dbReference type="Proteomes" id="UP001321700">
    <property type="component" value="Unassembled WGS sequence"/>
</dbReference>
<protein>
    <submittedName>
        <fullName evidence="1">Phosphohydrolase</fullName>
    </submittedName>
</protein>
<gene>
    <name evidence="1" type="ORF">RAE19_10355</name>
</gene>
<evidence type="ECO:0000313" key="1">
    <source>
        <dbReference type="EMBL" id="MDT7519107.1"/>
    </source>
</evidence>
<name>A0ABU3KPE1_9BURK</name>